<accession>A0A3A9ZYI3</accession>
<gene>
    <name evidence="1" type="ORF">D7193_26880</name>
</gene>
<evidence type="ECO:0000313" key="2">
    <source>
        <dbReference type="Proteomes" id="UP000279968"/>
    </source>
</evidence>
<protein>
    <submittedName>
        <fullName evidence="1">Uncharacterized protein</fullName>
    </submittedName>
</protein>
<name>A0A3A9ZYI3_9ACTN</name>
<keyword evidence="2" id="KW-1185">Reference proteome</keyword>
<evidence type="ECO:0000313" key="1">
    <source>
        <dbReference type="EMBL" id="RKN52177.1"/>
    </source>
</evidence>
<organism evidence="1 2">
    <name type="scientific">Micromonospora costi</name>
    <dbReference type="NCBI Taxonomy" id="1530042"/>
    <lineage>
        <taxon>Bacteria</taxon>
        <taxon>Bacillati</taxon>
        <taxon>Actinomycetota</taxon>
        <taxon>Actinomycetes</taxon>
        <taxon>Micromonosporales</taxon>
        <taxon>Micromonosporaceae</taxon>
        <taxon>Micromonospora</taxon>
    </lineage>
</organism>
<dbReference type="EMBL" id="RBAN01000005">
    <property type="protein sequence ID" value="RKN52177.1"/>
    <property type="molecule type" value="Genomic_DNA"/>
</dbReference>
<dbReference type="Proteomes" id="UP000279968">
    <property type="component" value="Unassembled WGS sequence"/>
</dbReference>
<dbReference type="RefSeq" id="WP_120782407.1">
    <property type="nucleotide sequence ID" value="NZ_JBHLUP010000005.1"/>
</dbReference>
<reference evidence="1 2" key="1">
    <citation type="journal article" date="2015" name="Int. J. Syst. Evol. Microbiol.">
        <title>Micromonospora costi sp. nov., isolated from a leaf of Costus speciosus.</title>
        <authorList>
            <person name="Thawai C."/>
        </authorList>
    </citation>
    <scope>NUCLEOTIDE SEQUENCE [LARGE SCALE GENOMIC DNA]</scope>
    <source>
        <strain evidence="1 2">CS1-12</strain>
    </source>
</reference>
<dbReference type="AlphaFoldDB" id="A0A3A9ZYI3"/>
<proteinExistence type="predicted"/>
<comment type="caution">
    <text evidence="1">The sequence shown here is derived from an EMBL/GenBank/DDBJ whole genome shotgun (WGS) entry which is preliminary data.</text>
</comment>
<sequence>MTLQTALGVLLGTVGINPEAGWLAGLRARTTRWTMHVLAGALLGALVIPPQWWKPSSARAIDTISRKCFNNVER</sequence>